<protein>
    <submittedName>
        <fullName evidence="4">Non-canonical purine NTP pyrophosphatase</fullName>
    </submittedName>
</protein>
<keyword evidence="2" id="KW-0378">Hydrolase</keyword>
<proteinExistence type="inferred from homology"/>
<evidence type="ECO:0000256" key="1">
    <source>
        <dbReference type="ARBA" id="ARBA00008023"/>
    </source>
</evidence>
<evidence type="ECO:0000256" key="2">
    <source>
        <dbReference type="ARBA" id="ARBA00022801"/>
    </source>
</evidence>
<gene>
    <name evidence="4" type="ORF">NDI86_09805</name>
</gene>
<evidence type="ECO:0000256" key="3">
    <source>
        <dbReference type="SAM" id="MobiDB-lite"/>
    </source>
</evidence>
<dbReference type="PANTHER" id="PTHR11067:SF9">
    <property type="entry name" value="INOSINE TRIPHOSPHATE PYROPHOSPHATASE"/>
    <property type="match status" value="1"/>
</dbReference>
<name>A0ABU2FNS9_9EURY</name>
<comment type="caution">
    <text evidence="4">The sequence shown here is derived from an EMBL/GenBank/DDBJ whole genome shotgun (WGS) entry which is preliminary data.</text>
</comment>
<reference evidence="4 5" key="1">
    <citation type="submission" date="2022-06" db="EMBL/GenBank/DDBJ databases">
        <title>Halomicroarcula sp. a new haloarchaeum isolate from saline soil.</title>
        <authorList>
            <person name="Strakova D."/>
            <person name="Galisteo C."/>
            <person name="Sanchez-Porro C."/>
            <person name="Ventosa A."/>
        </authorList>
    </citation>
    <scope>NUCLEOTIDE SEQUENCE [LARGE SCALE GENOMIC DNA]</scope>
    <source>
        <strain evidence="4 5">S3CR25-11</strain>
    </source>
</reference>
<accession>A0ABU2FNS9</accession>
<dbReference type="Gene3D" id="3.90.950.10">
    <property type="match status" value="1"/>
</dbReference>
<dbReference type="Proteomes" id="UP001268864">
    <property type="component" value="Unassembled WGS sequence"/>
</dbReference>
<evidence type="ECO:0000313" key="5">
    <source>
        <dbReference type="Proteomes" id="UP001268864"/>
    </source>
</evidence>
<dbReference type="InterPro" id="IPR002637">
    <property type="entry name" value="RdgB/HAM1"/>
</dbReference>
<dbReference type="CDD" id="cd00515">
    <property type="entry name" value="HAM1"/>
    <property type="match status" value="1"/>
</dbReference>
<sequence>MLNFVTTNPGKVREATAYLDDEVVQFDFDYPEVQADDLGTVAAHGARAAYRAADGPVIVDDAGLFIDAFDGFPGPYSSYVEDRVGIERVWRLTEPEDDHGAAFKTVIAYCDGEEFAATPEPIDREERRGQDLAADDRGGATTDEQVAGGEDALPVKLFEGRVPGDIVAPRGDGGFGYDPIFEHGGTTFAEMSTDEKNAVSHRGRALAKFAEWHAGR</sequence>
<dbReference type="Pfam" id="PF01725">
    <property type="entry name" value="Ham1p_like"/>
    <property type="match status" value="1"/>
</dbReference>
<comment type="similarity">
    <text evidence="1">Belongs to the HAM1 NTPase family.</text>
</comment>
<dbReference type="SUPFAM" id="SSF52972">
    <property type="entry name" value="ITPase-like"/>
    <property type="match status" value="2"/>
</dbReference>
<dbReference type="EMBL" id="JAMQOS010000003">
    <property type="protein sequence ID" value="MDS0282417.1"/>
    <property type="molecule type" value="Genomic_DNA"/>
</dbReference>
<dbReference type="InterPro" id="IPR029001">
    <property type="entry name" value="ITPase-like_fam"/>
</dbReference>
<keyword evidence="5" id="KW-1185">Reference proteome</keyword>
<dbReference type="RefSeq" id="WP_310900251.1">
    <property type="nucleotide sequence ID" value="NZ_JAMQOS010000003.1"/>
</dbReference>
<organism evidence="4 5">
    <name type="scientific">Haloarcula onubensis</name>
    <dbReference type="NCBI Taxonomy" id="2950539"/>
    <lineage>
        <taxon>Archaea</taxon>
        <taxon>Methanobacteriati</taxon>
        <taxon>Methanobacteriota</taxon>
        <taxon>Stenosarchaea group</taxon>
        <taxon>Halobacteria</taxon>
        <taxon>Halobacteriales</taxon>
        <taxon>Haloarculaceae</taxon>
        <taxon>Haloarcula</taxon>
    </lineage>
</organism>
<feature type="region of interest" description="Disordered" evidence="3">
    <location>
        <begin position="117"/>
        <end position="145"/>
    </location>
</feature>
<dbReference type="PANTHER" id="PTHR11067">
    <property type="entry name" value="INOSINE TRIPHOSPHATE PYROPHOSPHATASE/HAM1 PROTEIN"/>
    <property type="match status" value="1"/>
</dbReference>
<evidence type="ECO:0000313" key="4">
    <source>
        <dbReference type="EMBL" id="MDS0282417.1"/>
    </source>
</evidence>
<feature type="compositionally biased region" description="Basic and acidic residues" evidence="3">
    <location>
        <begin position="121"/>
        <end position="138"/>
    </location>
</feature>